<feature type="region of interest" description="Disordered" evidence="10">
    <location>
        <begin position="145"/>
        <end position="183"/>
    </location>
</feature>
<dbReference type="AlphaFoldDB" id="A0A6G1KYA3"/>
<dbReference type="GO" id="GO:0061630">
    <property type="term" value="F:ubiquitin protein ligase activity"/>
    <property type="evidence" value="ECO:0007669"/>
    <property type="project" value="InterPro"/>
</dbReference>
<feature type="region of interest" description="Disordered" evidence="10">
    <location>
        <begin position="1"/>
        <end position="110"/>
    </location>
</feature>
<dbReference type="PANTHER" id="PTHR12170:SF2">
    <property type="entry name" value="E3 UBIQUITIN-PROTEIN TRANSFERASE MAEA"/>
    <property type="match status" value="1"/>
</dbReference>
<proteinExistence type="inferred from homology"/>
<feature type="zinc finger region" description="RING-Gid-type" evidence="8">
    <location>
        <begin position="552"/>
        <end position="613"/>
    </location>
</feature>
<sequence length="631" mass="67750">MSTSAGTKVTSDPQTLNNPKNGNPGIVTSDSLAGESIQGGGSFGANADVRGTINTPAGSTTISTTDTSAARELPPAQSAAVRDAGTGSDVRLNEGSGVGPTYNTGSGSAASATANNYSNDPVFGSAPGGGQVAAGTAPGYVNHPAPSMGDTFQPKGQGLKEGRFDSEAAPNASFTTDIGGKGDPGRVALGSMEARNVPVAGKAGKRQQEVRPKEGAILMAELTTSTKLDPDQHLLLDQPLLRLPHELLRKNLKSAQRQIEITNKSLTTTVSSIKPNDALASIDATLQKAQNLKRKLEALHEEEKVLHRQQKARIEHLKELHEIPGLADVKYDTWAHTRLDRLLVDYLLRSGYTESARELAREKGIEDLVDVAVFEEVGRVEASLRRGEVKEALQWCTENKQALKKISSNLELELRLQQFIELARTGEMVKLVEGILHARKYLATPGKNPGSEEEAAGFGLKAGGLLAHPPETTMEPYRTLYSPSRYETLARLFIRTHHDLFALPTQALLHIALSAGLSALKTPTCHSIHNLQQSPATTTASNALTMLGAPLCPICSSELNELARSVPYAHHTKSLMEGDPVVLPNGRVMGRERLRVLNEKMGVRRGRVRDPGEGMEGEEWDEGVLRKVFIS</sequence>
<comment type="subcellular location">
    <subcellularLocation>
        <location evidence="2">Cytoplasm</location>
    </subcellularLocation>
</comment>
<dbReference type="GO" id="GO:0005634">
    <property type="term" value="C:nucleus"/>
    <property type="evidence" value="ECO:0007669"/>
    <property type="project" value="TreeGrafter"/>
</dbReference>
<evidence type="ECO:0000256" key="10">
    <source>
        <dbReference type="SAM" id="MobiDB-lite"/>
    </source>
</evidence>
<dbReference type="InterPro" id="IPR006595">
    <property type="entry name" value="CTLH_C"/>
</dbReference>
<evidence type="ECO:0000313" key="13">
    <source>
        <dbReference type="EMBL" id="KAF2765400.1"/>
    </source>
</evidence>
<feature type="compositionally biased region" description="Polar residues" evidence="10">
    <location>
        <begin position="1"/>
        <end position="31"/>
    </location>
</feature>
<feature type="domain" description="RING-Gid-type" evidence="12">
    <location>
        <begin position="552"/>
        <end position="613"/>
    </location>
</feature>
<evidence type="ECO:0000259" key="11">
    <source>
        <dbReference type="PROSITE" id="PS50897"/>
    </source>
</evidence>
<reference evidence="13" key="1">
    <citation type="journal article" date="2020" name="Stud. Mycol.">
        <title>101 Dothideomycetes genomes: a test case for predicting lifestyles and emergence of pathogens.</title>
        <authorList>
            <person name="Haridas S."/>
            <person name="Albert R."/>
            <person name="Binder M."/>
            <person name="Bloem J."/>
            <person name="Labutti K."/>
            <person name="Salamov A."/>
            <person name="Andreopoulos B."/>
            <person name="Baker S."/>
            <person name="Barry K."/>
            <person name="Bills G."/>
            <person name="Bluhm B."/>
            <person name="Cannon C."/>
            <person name="Castanera R."/>
            <person name="Culley D."/>
            <person name="Daum C."/>
            <person name="Ezra D."/>
            <person name="Gonzalez J."/>
            <person name="Henrissat B."/>
            <person name="Kuo A."/>
            <person name="Liang C."/>
            <person name="Lipzen A."/>
            <person name="Lutzoni F."/>
            <person name="Magnuson J."/>
            <person name="Mondo S."/>
            <person name="Nolan M."/>
            <person name="Ohm R."/>
            <person name="Pangilinan J."/>
            <person name="Park H.-J."/>
            <person name="Ramirez L."/>
            <person name="Alfaro M."/>
            <person name="Sun H."/>
            <person name="Tritt A."/>
            <person name="Yoshinaga Y."/>
            <person name="Zwiers L.-H."/>
            <person name="Turgeon B."/>
            <person name="Goodwin S."/>
            <person name="Spatafora J."/>
            <person name="Crous P."/>
            <person name="Grigoriev I."/>
        </authorList>
    </citation>
    <scope>NUCLEOTIDE SEQUENCE</scope>
    <source>
        <strain evidence="13">CBS 116005</strain>
    </source>
</reference>
<feature type="compositionally biased region" description="Low complexity" evidence="10">
    <location>
        <begin position="55"/>
        <end position="70"/>
    </location>
</feature>
<dbReference type="InterPro" id="IPR044063">
    <property type="entry name" value="ZF_RING_GID"/>
</dbReference>
<dbReference type="PROSITE" id="PS50897">
    <property type="entry name" value="CTLH"/>
    <property type="match status" value="1"/>
</dbReference>
<feature type="compositionally biased region" description="Low complexity" evidence="10">
    <location>
        <begin position="101"/>
        <end position="110"/>
    </location>
</feature>
<evidence type="ECO:0000256" key="5">
    <source>
        <dbReference type="ARBA" id="ARBA00022723"/>
    </source>
</evidence>
<dbReference type="Pfam" id="PF10607">
    <property type="entry name" value="CTLH"/>
    <property type="match status" value="1"/>
</dbReference>
<evidence type="ECO:0000256" key="8">
    <source>
        <dbReference type="PROSITE-ProRule" id="PRU01215"/>
    </source>
</evidence>
<dbReference type="SMART" id="SM00667">
    <property type="entry name" value="LisH"/>
    <property type="match status" value="1"/>
</dbReference>
<evidence type="ECO:0008006" key="15">
    <source>
        <dbReference type="Google" id="ProtNLM"/>
    </source>
</evidence>
<dbReference type="GO" id="GO:0043161">
    <property type="term" value="P:proteasome-mediated ubiquitin-dependent protein catabolic process"/>
    <property type="evidence" value="ECO:0007669"/>
    <property type="project" value="InterPro"/>
</dbReference>
<keyword evidence="5" id="KW-0479">Metal-binding</keyword>
<dbReference type="PANTHER" id="PTHR12170">
    <property type="entry name" value="MACROPHAGE ERYTHROBLAST ATTACHER-RELATED"/>
    <property type="match status" value="1"/>
</dbReference>
<dbReference type="GO" id="GO:0008270">
    <property type="term" value="F:zinc ion binding"/>
    <property type="evidence" value="ECO:0007669"/>
    <property type="project" value="UniProtKB-KW"/>
</dbReference>
<keyword evidence="4" id="KW-0963">Cytoplasm</keyword>
<name>A0A6G1KYA3_9PEZI</name>
<keyword evidence="7" id="KW-0862">Zinc</keyword>
<organism evidence="13 14">
    <name type="scientific">Teratosphaeria nubilosa</name>
    <dbReference type="NCBI Taxonomy" id="161662"/>
    <lineage>
        <taxon>Eukaryota</taxon>
        <taxon>Fungi</taxon>
        <taxon>Dikarya</taxon>
        <taxon>Ascomycota</taxon>
        <taxon>Pezizomycotina</taxon>
        <taxon>Dothideomycetes</taxon>
        <taxon>Dothideomycetidae</taxon>
        <taxon>Mycosphaerellales</taxon>
        <taxon>Teratosphaeriaceae</taxon>
        <taxon>Teratosphaeria</taxon>
    </lineage>
</organism>
<feature type="domain" description="CTLH" evidence="11">
    <location>
        <begin position="373"/>
        <end position="430"/>
    </location>
</feature>
<evidence type="ECO:0000256" key="4">
    <source>
        <dbReference type="ARBA" id="ARBA00022490"/>
    </source>
</evidence>
<feature type="coiled-coil region" evidence="9">
    <location>
        <begin position="245"/>
        <end position="309"/>
    </location>
</feature>
<comment type="similarity">
    <text evidence="3">Belongs to the FYV10 family.</text>
</comment>
<dbReference type="GO" id="GO:0005737">
    <property type="term" value="C:cytoplasm"/>
    <property type="evidence" value="ECO:0007669"/>
    <property type="project" value="UniProtKB-SubCell"/>
</dbReference>
<dbReference type="PROSITE" id="PS50896">
    <property type="entry name" value="LISH"/>
    <property type="match status" value="1"/>
</dbReference>
<dbReference type="OrthoDB" id="1933455at2759"/>
<evidence type="ECO:0000256" key="3">
    <source>
        <dbReference type="ARBA" id="ARBA00010615"/>
    </source>
</evidence>
<keyword evidence="6 8" id="KW-0863">Zinc-finger</keyword>
<dbReference type="EMBL" id="ML995892">
    <property type="protein sequence ID" value="KAF2765400.1"/>
    <property type="molecule type" value="Genomic_DNA"/>
</dbReference>
<evidence type="ECO:0000256" key="9">
    <source>
        <dbReference type="SAM" id="Coils"/>
    </source>
</evidence>
<dbReference type="SMART" id="SM00668">
    <property type="entry name" value="CTLH"/>
    <property type="match status" value="1"/>
</dbReference>
<keyword evidence="14" id="KW-1185">Reference proteome</keyword>
<keyword evidence="9" id="KW-0175">Coiled coil</keyword>
<dbReference type="GO" id="GO:0034657">
    <property type="term" value="C:GID complex"/>
    <property type="evidence" value="ECO:0007669"/>
    <property type="project" value="TreeGrafter"/>
</dbReference>
<dbReference type="Proteomes" id="UP000799436">
    <property type="component" value="Unassembled WGS sequence"/>
</dbReference>
<evidence type="ECO:0000256" key="1">
    <source>
        <dbReference type="ARBA" id="ARBA00002343"/>
    </source>
</evidence>
<evidence type="ECO:0000259" key="12">
    <source>
        <dbReference type="PROSITE" id="PS51867"/>
    </source>
</evidence>
<protein>
    <recommendedName>
        <fullName evidence="15">Protein FYV10</fullName>
    </recommendedName>
</protein>
<dbReference type="PROSITE" id="PS51867">
    <property type="entry name" value="ZF_RING_GID"/>
    <property type="match status" value="1"/>
</dbReference>
<evidence type="ECO:0000313" key="14">
    <source>
        <dbReference type="Proteomes" id="UP000799436"/>
    </source>
</evidence>
<dbReference type="InterPro" id="IPR045098">
    <property type="entry name" value="Fyv10_fam"/>
</dbReference>
<accession>A0A6G1KYA3</accession>
<evidence type="ECO:0000256" key="6">
    <source>
        <dbReference type="ARBA" id="ARBA00022771"/>
    </source>
</evidence>
<evidence type="ECO:0000256" key="2">
    <source>
        <dbReference type="ARBA" id="ARBA00004496"/>
    </source>
</evidence>
<evidence type="ECO:0000256" key="7">
    <source>
        <dbReference type="ARBA" id="ARBA00022833"/>
    </source>
</evidence>
<gene>
    <name evidence="13" type="ORF">EJ03DRAFT_385305</name>
</gene>
<comment type="function">
    <text evidence="1">Involved in the proteasome-dependent degradation of fructose-1,6-bisphosphatase.</text>
</comment>
<dbReference type="InterPro" id="IPR024964">
    <property type="entry name" value="CTLH/CRA"/>
</dbReference>
<dbReference type="InterPro" id="IPR006594">
    <property type="entry name" value="LisH"/>
</dbReference>